<dbReference type="EMBL" id="PGGS01000185">
    <property type="protein sequence ID" value="PNH07343.1"/>
    <property type="molecule type" value="Genomic_DNA"/>
</dbReference>
<keyword evidence="7" id="KW-1185">Reference proteome</keyword>
<protein>
    <recommendedName>
        <fullName evidence="5">RING-type domain-containing protein</fullName>
    </recommendedName>
</protein>
<keyword evidence="1" id="KW-0479">Metal-binding</keyword>
<sequence length="232" mass="24708">MVEQVFLCPVCLRERSTTAAGRAAGCRPELERYVVVGCGHSFCAVCLAEHVWRQQSSRRPGCPVCRQPMLLCAPHGDAQTSGTSDSAVPPGTLCLQVGRVRFKVHAVKGGPGRLREFVCLLFNLNPARVKLISQGRVCSDDGLHAAVSAGRTVALMASRGPPAPTASYRVLAWVWAQLHGLARRAWSALPASYLNAAVRTMKPVFDALAACFAALHPSYVGPPAPANGARGR</sequence>
<dbReference type="SMART" id="SM00184">
    <property type="entry name" value="RING"/>
    <property type="match status" value="1"/>
</dbReference>
<proteinExistence type="predicted"/>
<dbReference type="PROSITE" id="PS00518">
    <property type="entry name" value="ZF_RING_1"/>
    <property type="match status" value="1"/>
</dbReference>
<evidence type="ECO:0000313" key="6">
    <source>
        <dbReference type="EMBL" id="PNH07343.1"/>
    </source>
</evidence>
<organism evidence="6 7">
    <name type="scientific">Tetrabaena socialis</name>
    <dbReference type="NCBI Taxonomy" id="47790"/>
    <lineage>
        <taxon>Eukaryota</taxon>
        <taxon>Viridiplantae</taxon>
        <taxon>Chlorophyta</taxon>
        <taxon>core chlorophytes</taxon>
        <taxon>Chlorophyceae</taxon>
        <taxon>CS clade</taxon>
        <taxon>Chlamydomonadales</taxon>
        <taxon>Tetrabaenaceae</taxon>
        <taxon>Tetrabaena</taxon>
    </lineage>
</organism>
<evidence type="ECO:0000256" key="2">
    <source>
        <dbReference type="ARBA" id="ARBA00022771"/>
    </source>
</evidence>
<dbReference type="InterPro" id="IPR013083">
    <property type="entry name" value="Znf_RING/FYVE/PHD"/>
</dbReference>
<keyword evidence="2 4" id="KW-0863">Zinc-finger</keyword>
<dbReference type="PROSITE" id="PS50089">
    <property type="entry name" value="ZF_RING_2"/>
    <property type="match status" value="1"/>
</dbReference>
<dbReference type="InterPro" id="IPR017907">
    <property type="entry name" value="Znf_RING_CS"/>
</dbReference>
<dbReference type="GO" id="GO:0008270">
    <property type="term" value="F:zinc ion binding"/>
    <property type="evidence" value="ECO:0007669"/>
    <property type="project" value="UniProtKB-KW"/>
</dbReference>
<evidence type="ECO:0000259" key="5">
    <source>
        <dbReference type="PROSITE" id="PS50089"/>
    </source>
</evidence>
<dbReference type="SUPFAM" id="SSF57850">
    <property type="entry name" value="RING/U-box"/>
    <property type="match status" value="1"/>
</dbReference>
<dbReference type="AlphaFoldDB" id="A0A2J8A4B0"/>
<name>A0A2J8A4B0_9CHLO</name>
<evidence type="ECO:0000256" key="4">
    <source>
        <dbReference type="PROSITE-ProRule" id="PRU00175"/>
    </source>
</evidence>
<dbReference type="Gene3D" id="3.30.40.10">
    <property type="entry name" value="Zinc/RING finger domain, C3HC4 (zinc finger)"/>
    <property type="match status" value="1"/>
</dbReference>
<gene>
    <name evidence="6" type="ORF">TSOC_006197</name>
</gene>
<evidence type="ECO:0000256" key="1">
    <source>
        <dbReference type="ARBA" id="ARBA00022723"/>
    </source>
</evidence>
<dbReference type="InterPro" id="IPR001841">
    <property type="entry name" value="Znf_RING"/>
</dbReference>
<feature type="domain" description="RING-type" evidence="5">
    <location>
        <begin position="8"/>
        <end position="66"/>
    </location>
</feature>
<keyword evidence="3" id="KW-0862">Zinc</keyword>
<evidence type="ECO:0000313" key="7">
    <source>
        <dbReference type="Proteomes" id="UP000236333"/>
    </source>
</evidence>
<reference evidence="6 7" key="1">
    <citation type="journal article" date="2017" name="Mol. Biol. Evol.">
        <title>The 4-celled Tetrabaena socialis nuclear genome reveals the essential components for genetic control of cell number at the origin of multicellularity in the volvocine lineage.</title>
        <authorList>
            <person name="Featherston J."/>
            <person name="Arakaki Y."/>
            <person name="Hanschen E.R."/>
            <person name="Ferris P.J."/>
            <person name="Michod R.E."/>
            <person name="Olson B.J.S.C."/>
            <person name="Nozaki H."/>
            <person name="Durand P.M."/>
        </authorList>
    </citation>
    <scope>NUCLEOTIDE SEQUENCE [LARGE SCALE GENOMIC DNA]</scope>
    <source>
        <strain evidence="6 7">NIES-571</strain>
    </source>
</reference>
<dbReference type="InterPro" id="IPR018957">
    <property type="entry name" value="Znf_C3HC4_RING-type"/>
</dbReference>
<dbReference type="Proteomes" id="UP000236333">
    <property type="component" value="Unassembled WGS sequence"/>
</dbReference>
<accession>A0A2J8A4B0</accession>
<comment type="caution">
    <text evidence="6">The sequence shown here is derived from an EMBL/GenBank/DDBJ whole genome shotgun (WGS) entry which is preliminary data.</text>
</comment>
<dbReference type="OrthoDB" id="252722at2759"/>
<dbReference type="Pfam" id="PF00097">
    <property type="entry name" value="zf-C3HC4"/>
    <property type="match status" value="1"/>
</dbReference>
<evidence type="ECO:0000256" key="3">
    <source>
        <dbReference type="ARBA" id="ARBA00022833"/>
    </source>
</evidence>